<sequence length="71" mass="7725">MLFPYLSPVRVEQVSLVGGRVHVVARTRDHSMPCPDCAAESRRVHSTYERRLADGPIGGQTTVGAHVNVPS</sequence>
<reference evidence="2 3" key="1">
    <citation type="submission" date="2017-09" db="EMBL/GenBank/DDBJ databases">
        <authorList>
            <person name="Lee N."/>
            <person name="Cho B.-K."/>
        </authorList>
    </citation>
    <scope>NUCLEOTIDE SEQUENCE [LARGE SCALE GENOMIC DNA]</scope>
    <source>
        <strain evidence="2 3">ATCC 12853</strain>
    </source>
</reference>
<organism evidence="2 3">
    <name type="scientific">Streptomyces kanamyceticus</name>
    <dbReference type="NCBI Taxonomy" id="1967"/>
    <lineage>
        <taxon>Bacteria</taxon>
        <taxon>Bacillati</taxon>
        <taxon>Actinomycetota</taxon>
        <taxon>Actinomycetes</taxon>
        <taxon>Kitasatosporales</taxon>
        <taxon>Streptomycetaceae</taxon>
        <taxon>Streptomyces</taxon>
    </lineage>
</organism>
<feature type="domain" description="Transposase IS204/IS1001/IS1096/IS1165 zinc-finger" evidence="1">
    <location>
        <begin position="32"/>
        <end position="62"/>
    </location>
</feature>
<proteinExistence type="predicted"/>
<accession>A0A5J6G2N8</accession>
<protein>
    <submittedName>
        <fullName evidence="2">Transposase family protein</fullName>
    </submittedName>
</protein>
<name>A0A5J6G2N8_STRKN</name>
<dbReference type="Pfam" id="PF14690">
    <property type="entry name" value="Zn_ribbon_ISL3"/>
    <property type="match status" value="1"/>
</dbReference>
<dbReference type="Proteomes" id="UP000325529">
    <property type="component" value="Chromosome"/>
</dbReference>
<dbReference type="InterPro" id="IPR029261">
    <property type="entry name" value="Transposase_Znf"/>
</dbReference>
<dbReference type="EMBL" id="CP023699">
    <property type="protein sequence ID" value="QEU89850.1"/>
    <property type="molecule type" value="Genomic_DNA"/>
</dbReference>
<dbReference type="KEGG" id="ska:CP970_01855"/>
<evidence type="ECO:0000313" key="3">
    <source>
        <dbReference type="Proteomes" id="UP000325529"/>
    </source>
</evidence>
<keyword evidence="3" id="KW-1185">Reference proteome</keyword>
<gene>
    <name evidence="2" type="ORF">CP970_01855</name>
</gene>
<dbReference type="AlphaFoldDB" id="A0A5J6G2N8"/>
<evidence type="ECO:0000313" key="2">
    <source>
        <dbReference type="EMBL" id="QEU89850.1"/>
    </source>
</evidence>
<evidence type="ECO:0000259" key="1">
    <source>
        <dbReference type="Pfam" id="PF14690"/>
    </source>
</evidence>